<evidence type="ECO:0000313" key="1">
    <source>
        <dbReference type="EMBL" id="KAJ4441309.1"/>
    </source>
</evidence>
<keyword evidence="2" id="KW-1185">Reference proteome</keyword>
<evidence type="ECO:0008006" key="3">
    <source>
        <dbReference type="Google" id="ProtNLM"/>
    </source>
</evidence>
<proteinExistence type="predicted"/>
<dbReference type="EMBL" id="JAJSOF020000015">
    <property type="protein sequence ID" value="KAJ4441309.1"/>
    <property type="molecule type" value="Genomic_DNA"/>
</dbReference>
<reference evidence="1 2" key="1">
    <citation type="journal article" date="2022" name="Allergy">
        <title>Genome assembly and annotation of Periplaneta americana reveal a comprehensive cockroach allergen profile.</title>
        <authorList>
            <person name="Wang L."/>
            <person name="Xiong Q."/>
            <person name="Saelim N."/>
            <person name="Wang L."/>
            <person name="Nong W."/>
            <person name="Wan A.T."/>
            <person name="Shi M."/>
            <person name="Liu X."/>
            <person name="Cao Q."/>
            <person name="Hui J.H.L."/>
            <person name="Sookrung N."/>
            <person name="Leung T.F."/>
            <person name="Tungtrongchitr A."/>
            <person name="Tsui S.K.W."/>
        </authorList>
    </citation>
    <scope>NUCLEOTIDE SEQUENCE [LARGE SCALE GENOMIC DNA]</scope>
    <source>
        <strain evidence="1">PWHHKU_190912</strain>
    </source>
</reference>
<accession>A0ABQ8T494</accession>
<comment type="caution">
    <text evidence="1">The sequence shown here is derived from an EMBL/GenBank/DDBJ whole genome shotgun (WGS) entry which is preliminary data.</text>
</comment>
<evidence type="ECO:0000313" key="2">
    <source>
        <dbReference type="Proteomes" id="UP001148838"/>
    </source>
</evidence>
<gene>
    <name evidence="1" type="ORF">ANN_11163</name>
</gene>
<protein>
    <recommendedName>
        <fullName evidence="3">DUF4817 domain-containing protein</fullName>
    </recommendedName>
</protein>
<dbReference type="Proteomes" id="UP001148838">
    <property type="component" value="Unassembled WGS sequence"/>
</dbReference>
<sequence>MFSIRTSHIDEVQQKFATAFPDAVVSHRNAILSLVRKYQETGSVHDADRPSRPPTIAKIVVDTEESTEVRQAAVTM</sequence>
<name>A0ABQ8T494_PERAM</name>
<organism evidence="1 2">
    <name type="scientific">Periplaneta americana</name>
    <name type="common">American cockroach</name>
    <name type="synonym">Blatta americana</name>
    <dbReference type="NCBI Taxonomy" id="6978"/>
    <lineage>
        <taxon>Eukaryota</taxon>
        <taxon>Metazoa</taxon>
        <taxon>Ecdysozoa</taxon>
        <taxon>Arthropoda</taxon>
        <taxon>Hexapoda</taxon>
        <taxon>Insecta</taxon>
        <taxon>Pterygota</taxon>
        <taxon>Neoptera</taxon>
        <taxon>Polyneoptera</taxon>
        <taxon>Dictyoptera</taxon>
        <taxon>Blattodea</taxon>
        <taxon>Blattoidea</taxon>
        <taxon>Blattidae</taxon>
        <taxon>Blattinae</taxon>
        <taxon>Periplaneta</taxon>
    </lineage>
</organism>